<dbReference type="EMBL" id="GGEC01070522">
    <property type="protein sequence ID" value="MBX51006.1"/>
    <property type="molecule type" value="Transcribed_RNA"/>
</dbReference>
<proteinExistence type="predicted"/>
<evidence type="ECO:0000256" key="1">
    <source>
        <dbReference type="SAM" id="MobiDB-lite"/>
    </source>
</evidence>
<feature type="region of interest" description="Disordered" evidence="1">
    <location>
        <begin position="1"/>
        <end position="20"/>
    </location>
</feature>
<name>A0A2P2P8D0_RHIMU</name>
<accession>A0A2P2P8D0</accession>
<dbReference type="AlphaFoldDB" id="A0A2P2P8D0"/>
<protein>
    <submittedName>
        <fullName evidence="2">Uncharacterized protein</fullName>
    </submittedName>
</protein>
<evidence type="ECO:0000313" key="2">
    <source>
        <dbReference type="EMBL" id="MBX51006.1"/>
    </source>
</evidence>
<feature type="compositionally biased region" description="Basic residues" evidence="1">
    <location>
        <begin position="1"/>
        <end position="11"/>
    </location>
</feature>
<organism evidence="2">
    <name type="scientific">Rhizophora mucronata</name>
    <name type="common">Asiatic mangrove</name>
    <dbReference type="NCBI Taxonomy" id="61149"/>
    <lineage>
        <taxon>Eukaryota</taxon>
        <taxon>Viridiplantae</taxon>
        <taxon>Streptophyta</taxon>
        <taxon>Embryophyta</taxon>
        <taxon>Tracheophyta</taxon>
        <taxon>Spermatophyta</taxon>
        <taxon>Magnoliopsida</taxon>
        <taxon>eudicotyledons</taxon>
        <taxon>Gunneridae</taxon>
        <taxon>Pentapetalae</taxon>
        <taxon>rosids</taxon>
        <taxon>fabids</taxon>
        <taxon>Malpighiales</taxon>
        <taxon>Rhizophoraceae</taxon>
        <taxon>Rhizophora</taxon>
    </lineage>
</organism>
<reference evidence="2" key="1">
    <citation type="submission" date="2018-02" db="EMBL/GenBank/DDBJ databases">
        <title>Rhizophora mucronata_Transcriptome.</title>
        <authorList>
            <person name="Meera S.P."/>
            <person name="Sreeshan A."/>
            <person name="Augustine A."/>
        </authorList>
    </citation>
    <scope>NUCLEOTIDE SEQUENCE</scope>
    <source>
        <tissue evidence="2">Leaf</tissue>
    </source>
</reference>
<sequence length="20" mass="2254">MGTNKRGKVCRSRYQIGANN</sequence>